<gene>
    <name evidence="7" type="ORF">MATL_G00166080</name>
</gene>
<keyword evidence="3 6" id="KW-1133">Transmembrane helix</keyword>
<dbReference type="OrthoDB" id="8914435at2759"/>
<organism evidence="7 8">
    <name type="scientific">Megalops atlanticus</name>
    <name type="common">Tarpon</name>
    <name type="synonym">Clupea gigantea</name>
    <dbReference type="NCBI Taxonomy" id="7932"/>
    <lineage>
        <taxon>Eukaryota</taxon>
        <taxon>Metazoa</taxon>
        <taxon>Chordata</taxon>
        <taxon>Craniata</taxon>
        <taxon>Vertebrata</taxon>
        <taxon>Euteleostomi</taxon>
        <taxon>Actinopterygii</taxon>
        <taxon>Neopterygii</taxon>
        <taxon>Teleostei</taxon>
        <taxon>Elopiformes</taxon>
        <taxon>Megalopidae</taxon>
        <taxon>Megalops</taxon>
    </lineage>
</organism>
<comment type="similarity">
    <text evidence="5">Belongs to the TMEM179 family.</text>
</comment>
<keyword evidence="2 6" id="KW-0812">Transmembrane</keyword>
<dbReference type="EMBL" id="JAFDVH010000014">
    <property type="protein sequence ID" value="KAG7464477.1"/>
    <property type="molecule type" value="Genomic_DNA"/>
</dbReference>
<feature type="transmembrane region" description="Helical" evidence="6">
    <location>
        <begin position="12"/>
        <end position="35"/>
    </location>
</feature>
<evidence type="ECO:0000256" key="6">
    <source>
        <dbReference type="SAM" id="Phobius"/>
    </source>
</evidence>
<comment type="caution">
    <text evidence="7">The sequence shown here is derived from an EMBL/GenBank/DDBJ whole genome shotgun (WGS) entry which is preliminary data.</text>
</comment>
<evidence type="ECO:0000256" key="3">
    <source>
        <dbReference type="ARBA" id="ARBA00022989"/>
    </source>
</evidence>
<dbReference type="InterPro" id="IPR029776">
    <property type="entry name" value="TMEM179B"/>
</dbReference>
<keyword evidence="4 6" id="KW-0472">Membrane</keyword>
<evidence type="ECO:0008006" key="9">
    <source>
        <dbReference type="Google" id="ProtNLM"/>
    </source>
</evidence>
<accession>A0A9D3T6Q7</accession>
<name>A0A9D3T6Q7_MEGAT</name>
<evidence type="ECO:0000256" key="4">
    <source>
        <dbReference type="ARBA" id="ARBA00023136"/>
    </source>
</evidence>
<feature type="transmembrane region" description="Helical" evidence="6">
    <location>
        <begin position="174"/>
        <end position="192"/>
    </location>
</feature>
<keyword evidence="8" id="KW-1185">Reference proteome</keyword>
<proteinExistence type="inferred from homology"/>
<evidence type="ECO:0000313" key="7">
    <source>
        <dbReference type="EMBL" id="KAG7464477.1"/>
    </source>
</evidence>
<dbReference type="InterPro" id="IPR059010">
    <property type="entry name" value="TMEM179-179B"/>
</dbReference>
<feature type="transmembrane region" description="Helical" evidence="6">
    <location>
        <begin position="70"/>
        <end position="93"/>
    </location>
</feature>
<dbReference type="AlphaFoldDB" id="A0A9D3T6Q7"/>
<evidence type="ECO:0000256" key="5">
    <source>
        <dbReference type="ARBA" id="ARBA00093776"/>
    </source>
</evidence>
<evidence type="ECO:0000256" key="2">
    <source>
        <dbReference type="ARBA" id="ARBA00022692"/>
    </source>
</evidence>
<reference evidence="7" key="1">
    <citation type="submission" date="2021-01" db="EMBL/GenBank/DDBJ databases">
        <authorList>
            <person name="Zahm M."/>
            <person name="Roques C."/>
            <person name="Cabau C."/>
            <person name="Klopp C."/>
            <person name="Donnadieu C."/>
            <person name="Jouanno E."/>
            <person name="Lampietro C."/>
            <person name="Louis A."/>
            <person name="Herpin A."/>
            <person name="Echchiki A."/>
            <person name="Berthelot C."/>
            <person name="Parey E."/>
            <person name="Roest-Crollius H."/>
            <person name="Braasch I."/>
            <person name="Postlethwait J."/>
            <person name="Bobe J."/>
            <person name="Montfort J."/>
            <person name="Bouchez O."/>
            <person name="Begum T."/>
            <person name="Mejri S."/>
            <person name="Adams A."/>
            <person name="Chen W.-J."/>
            <person name="Guiguen Y."/>
        </authorList>
    </citation>
    <scope>NUCLEOTIDE SEQUENCE</scope>
    <source>
        <strain evidence="7">YG-15Mar2019-1</strain>
        <tissue evidence="7">Brain</tissue>
    </source>
</reference>
<feature type="transmembrane region" description="Helical" evidence="6">
    <location>
        <begin position="105"/>
        <end position="130"/>
    </location>
</feature>
<comment type="subcellular location">
    <subcellularLocation>
        <location evidence="1">Membrane</location>
        <topology evidence="1">Multi-pass membrane protein</topology>
    </subcellularLocation>
</comment>
<dbReference type="PANTHER" id="PTHR31056:SF1">
    <property type="entry name" value="TRANSMEMBRANE PROTEIN 179B"/>
    <property type="match status" value="1"/>
</dbReference>
<evidence type="ECO:0000313" key="8">
    <source>
        <dbReference type="Proteomes" id="UP001046870"/>
    </source>
</evidence>
<dbReference type="Proteomes" id="UP001046870">
    <property type="component" value="Chromosome 14"/>
</dbReference>
<dbReference type="PANTHER" id="PTHR31056">
    <property type="entry name" value="TRANSMEMBRANE PROTEIN 179B"/>
    <property type="match status" value="1"/>
</dbReference>
<dbReference type="Pfam" id="PF26158">
    <property type="entry name" value="Claudin_TMEM179-179B"/>
    <property type="match status" value="1"/>
</dbReference>
<protein>
    <recommendedName>
        <fullName evidence="9">Transmembrane protein 179B</fullName>
    </recommendedName>
</protein>
<sequence length="225" mass="24788">MNPMMALPGLLVVELGLYAACFICGIVAAASVTIIQGQFAGHCMLYGSVGYNVTTQSLTVVASSSPSLCYFVSAISVCVAVYCFSLTLYWVYTYCMDQDIRREQLWMNVTLVVCGVFLFFLLVSGCVLNIGKNQLCESILHTKIVNSCDEAQNKTWVSPYSGTRFYASLHSAETSVWMNFFFWLVIVGVVIMQRRQVMDFGSGGMAVDGSPSETDPFLHHPGRPQ</sequence>
<evidence type="ECO:0000256" key="1">
    <source>
        <dbReference type="ARBA" id="ARBA00004141"/>
    </source>
</evidence>